<dbReference type="InterPro" id="IPR036291">
    <property type="entry name" value="NAD(P)-bd_dom_sf"/>
</dbReference>
<feature type="transmembrane region" description="Helical" evidence="3">
    <location>
        <begin position="133"/>
        <end position="155"/>
    </location>
</feature>
<feature type="domain" description="Ketoreductase" evidence="4">
    <location>
        <begin position="10"/>
        <end position="190"/>
    </location>
</feature>
<protein>
    <submittedName>
        <fullName evidence="5">SDR family oxidoreductase</fullName>
    </submittedName>
</protein>
<dbReference type="PROSITE" id="PS00061">
    <property type="entry name" value="ADH_SHORT"/>
    <property type="match status" value="1"/>
</dbReference>
<dbReference type="InterPro" id="IPR002347">
    <property type="entry name" value="SDR_fam"/>
</dbReference>
<evidence type="ECO:0000256" key="1">
    <source>
        <dbReference type="ARBA" id="ARBA00006484"/>
    </source>
</evidence>
<name>A0A642PML4_9BACE</name>
<dbReference type="Pfam" id="PF13561">
    <property type="entry name" value="adh_short_C2"/>
    <property type="match status" value="1"/>
</dbReference>
<dbReference type="SUPFAM" id="SSF51735">
    <property type="entry name" value="NAD(P)-binding Rossmann-fold domains"/>
    <property type="match status" value="1"/>
</dbReference>
<dbReference type="PRINTS" id="PR00080">
    <property type="entry name" value="SDRFAMILY"/>
</dbReference>
<dbReference type="CDD" id="cd05233">
    <property type="entry name" value="SDR_c"/>
    <property type="match status" value="1"/>
</dbReference>
<dbReference type="Proteomes" id="UP000448877">
    <property type="component" value="Unassembled WGS sequence"/>
</dbReference>
<dbReference type="GO" id="GO:0016491">
    <property type="term" value="F:oxidoreductase activity"/>
    <property type="evidence" value="ECO:0007669"/>
    <property type="project" value="UniProtKB-KW"/>
</dbReference>
<evidence type="ECO:0000256" key="2">
    <source>
        <dbReference type="ARBA" id="ARBA00023002"/>
    </source>
</evidence>
<comment type="similarity">
    <text evidence="1">Belongs to the short-chain dehydrogenases/reductases (SDR) family.</text>
</comment>
<dbReference type="GeneID" id="66309062"/>
<evidence type="ECO:0000313" key="5">
    <source>
        <dbReference type="EMBL" id="KAA5410678.1"/>
    </source>
</evidence>
<dbReference type="PRINTS" id="PR00081">
    <property type="entry name" value="GDHRDH"/>
</dbReference>
<keyword evidence="2" id="KW-0560">Oxidoreductase</keyword>
<dbReference type="InterPro" id="IPR057326">
    <property type="entry name" value="KR_dom"/>
</dbReference>
<evidence type="ECO:0000313" key="6">
    <source>
        <dbReference type="Proteomes" id="UP000448877"/>
    </source>
</evidence>
<dbReference type="FunFam" id="3.40.50.720:FF:000084">
    <property type="entry name" value="Short-chain dehydrogenase reductase"/>
    <property type="match status" value="1"/>
</dbReference>
<dbReference type="Gene3D" id="3.40.50.720">
    <property type="entry name" value="NAD(P)-binding Rossmann-like Domain"/>
    <property type="match status" value="1"/>
</dbReference>
<dbReference type="EMBL" id="VVYV01000132">
    <property type="protein sequence ID" value="KAA5410678.1"/>
    <property type="molecule type" value="Genomic_DNA"/>
</dbReference>
<organism evidence="5 6">
    <name type="scientific">Bacteroides cellulosilyticus</name>
    <dbReference type="NCBI Taxonomy" id="246787"/>
    <lineage>
        <taxon>Bacteria</taxon>
        <taxon>Pseudomonadati</taxon>
        <taxon>Bacteroidota</taxon>
        <taxon>Bacteroidia</taxon>
        <taxon>Bacteroidales</taxon>
        <taxon>Bacteroidaceae</taxon>
        <taxon>Bacteroides</taxon>
    </lineage>
</organism>
<comment type="caution">
    <text evidence="5">The sequence shown here is derived from an EMBL/GenBank/DDBJ whole genome shotgun (WGS) entry which is preliminary data.</text>
</comment>
<dbReference type="InterPro" id="IPR051122">
    <property type="entry name" value="SDR_DHRS6-like"/>
</dbReference>
<evidence type="ECO:0000256" key="3">
    <source>
        <dbReference type="SAM" id="Phobius"/>
    </source>
</evidence>
<dbReference type="RefSeq" id="WP_149920845.1">
    <property type="nucleotide sequence ID" value="NZ_CP072251.1"/>
</dbReference>
<dbReference type="PANTHER" id="PTHR43477:SF1">
    <property type="entry name" value="DIHYDROANTICAPSIN 7-DEHYDROGENASE"/>
    <property type="match status" value="1"/>
</dbReference>
<keyword evidence="3" id="KW-1133">Transmembrane helix</keyword>
<keyword evidence="3" id="KW-0812">Transmembrane</keyword>
<evidence type="ECO:0000259" key="4">
    <source>
        <dbReference type="SMART" id="SM00822"/>
    </source>
</evidence>
<dbReference type="AlphaFoldDB" id="A0A642PML4"/>
<sequence length="250" mass="26874">MYNPYSLHNKHVLLTGASSGIGRAISIECSKMGAELLLTGRDENRLYETLSKLDNPSAHKMVLADLSDEAAILHVIETVEDPLDGIVLCAGITKPKPFSFITSEDISEVMSVNFNAPVILTKELLRKKKLNKAASVVFISSISGVVISSVGGSLYSASKGAINGIAKALAIELASKKIRVNCVNPGMIDTDIYHDGSITHEQLEEDAKRYPLGRYGKPEEVAHAVIYLLSDASSWVTGSNLLIDGGYTLL</sequence>
<dbReference type="PANTHER" id="PTHR43477">
    <property type="entry name" value="DIHYDROANTICAPSIN 7-DEHYDROGENASE"/>
    <property type="match status" value="1"/>
</dbReference>
<reference evidence="5 6" key="1">
    <citation type="journal article" date="2019" name="Nat. Med.">
        <title>A library of human gut bacterial isolates paired with longitudinal multiomics data enables mechanistic microbiome research.</title>
        <authorList>
            <person name="Poyet M."/>
            <person name="Groussin M."/>
            <person name="Gibbons S.M."/>
            <person name="Avila-Pacheco J."/>
            <person name="Jiang X."/>
            <person name="Kearney S.M."/>
            <person name="Perrotta A.R."/>
            <person name="Berdy B."/>
            <person name="Zhao S."/>
            <person name="Lieberman T.D."/>
            <person name="Swanson P.K."/>
            <person name="Smith M."/>
            <person name="Roesemann S."/>
            <person name="Alexander J.E."/>
            <person name="Rich S.A."/>
            <person name="Livny J."/>
            <person name="Vlamakis H."/>
            <person name="Clish C."/>
            <person name="Bullock K."/>
            <person name="Deik A."/>
            <person name="Scott J."/>
            <person name="Pierce K.A."/>
            <person name="Xavier R.J."/>
            <person name="Alm E.J."/>
        </authorList>
    </citation>
    <scope>NUCLEOTIDE SEQUENCE [LARGE SCALE GENOMIC DNA]</scope>
    <source>
        <strain evidence="5 6">BIOML-A6</strain>
    </source>
</reference>
<proteinExistence type="inferred from homology"/>
<accession>A0A642PML4</accession>
<keyword evidence="3" id="KW-0472">Membrane</keyword>
<dbReference type="InterPro" id="IPR020904">
    <property type="entry name" value="Sc_DH/Rdtase_CS"/>
</dbReference>
<dbReference type="SMART" id="SM00822">
    <property type="entry name" value="PKS_KR"/>
    <property type="match status" value="1"/>
</dbReference>
<gene>
    <name evidence="5" type="ORF">F2Y81_29390</name>
</gene>